<dbReference type="RefSeq" id="WP_344873875.1">
    <property type="nucleotide sequence ID" value="NZ_BAABAL010000006.1"/>
</dbReference>
<evidence type="ECO:0000313" key="4">
    <source>
        <dbReference type="EMBL" id="GAA4002742.1"/>
    </source>
</evidence>
<dbReference type="Gene3D" id="3.40.50.1820">
    <property type="entry name" value="alpha/beta hydrolase"/>
    <property type="match status" value="1"/>
</dbReference>
<sequence length="490" mass="52691">MARGIRALAVAVLVTTGLATPGAGAAPPPGIQWRDCEQGLQCATFEVPADWKNPGGPKIPLDLVRARAKDPGRRVGSLLANFGSGNTTAFPLSGMPPVKSMLDQLTERLDVVMFDPRGLGRTPGSTLVKCAVAPPPTNGLVFADTEAQWRAHAEANAKYDASCREAAGPAFEGLTSWQVAHDIDALRAALGDEKLRYFGNSYGTTYGQAYIDLFPQRVDRMYLDGVADHTQPQLETWLRNYAVAQEKHWDHLDAWCAERAGCMVKGIKVSDLWDELLARAPLPAPSAGPGVKVTVKDLYAGALVGLSPPVWPRLTRALAEARDGDAGRFLTDLKNAPIEGFGSVQTEILCHDFLPKIPSYQEFLGIEKRLKAAAPRFGWIEGRFELGRCLGVPGKPSYPPKPLRPAKLAPVLVGIGDLDNNTNTIGAAAVAAQLPGSRTLWHGDGHAAYLHGNTCLRTHVNRYLTEGAMPPVGQRCEGELVKQIPDRPAG</sequence>
<keyword evidence="4" id="KW-0378">Hydrolase</keyword>
<dbReference type="EMBL" id="BAABAL010000006">
    <property type="protein sequence ID" value="GAA4002742.1"/>
    <property type="molecule type" value="Genomic_DNA"/>
</dbReference>
<feature type="chain" id="PRO_5046217773" evidence="1">
    <location>
        <begin position="26"/>
        <end position="490"/>
    </location>
</feature>
<feature type="domain" description="Peptidase S33 tripeptidyl aminopeptidase-like C-terminal" evidence="3">
    <location>
        <begin position="388"/>
        <end position="476"/>
    </location>
</feature>
<dbReference type="InterPro" id="IPR013595">
    <property type="entry name" value="Pept_S33_TAP-like_C"/>
</dbReference>
<dbReference type="Pfam" id="PF00561">
    <property type="entry name" value="Abhydrolase_1"/>
    <property type="match status" value="1"/>
</dbReference>
<name>A0ABP7RVT2_9PSEU</name>
<reference evidence="5" key="1">
    <citation type="journal article" date="2019" name="Int. J. Syst. Evol. Microbiol.">
        <title>The Global Catalogue of Microorganisms (GCM) 10K type strain sequencing project: providing services to taxonomists for standard genome sequencing and annotation.</title>
        <authorList>
            <consortium name="The Broad Institute Genomics Platform"/>
            <consortium name="The Broad Institute Genome Sequencing Center for Infectious Disease"/>
            <person name="Wu L."/>
            <person name="Ma J."/>
        </authorList>
    </citation>
    <scope>NUCLEOTIDE SEQUENCE [LARGE SCALE GENOMIC DNA]</scope>
    <source>
        <strain evidence="5">JCM 17342</strain>
    </source>
</reference>
<dbReference type="GO" id="GO:0016787">
    <property type="term" value="F:hydrolase activity"/>
    <property type="evidence" value="ECO:0007669"/>
    <property type="project" value="UniProtKB-KW"/>
</dbReference>
<dbReference type="Pfam" id="PF08386">
    <property type="entry name" value="Abhydrolase_4"/>
    <property type="match status" value="1"/>
</dbReference>
<comment type="caution">
    <text evidence="4">The sequence shown here is derived from an EMBL/GenBank/DDBJ whole genome shotgun (WGS) entry which is preliminary data.</text>
</comment>
<dbReference type="Proteomes" id="UP001501747">
    <property type="component" value="Unassembled WGS sequence"/>
</dbReference>
<dbReference type="InterPro" id="IPR029058">
    <property type="entry name" value="AB_hydrolase_fold"/>
</dbReference>
<feature type="signal peptide" evidence="1">
    <location>
        <begin position="1"/>
        <end position="25"/>
    </location>
</feature>
<evidence type="ECO:0000259" key="3">
    <source>
        <dbReference type="Pfam" id="PF08386"/>
    </source>
</evidence>
<keyword evidence="1" id="KW-0732">Signal</keyword>
<protein>
    <submittedName>
        <fullName evidence="4">Alpha/beta hydrolase</fullName>
    </submittedName>
</protein>
<evidence type="ECO:0000259" key="2">
    <source>
        <dbReference type="Pfam" id="PF00561"/>
    </source>
</evidence>
<accession>A0ABP7RVT2</accession>
<proteinExistence type="predicted"/>
<dbReference type="SUPFAM" id="SSF53474">
    <property type="entry name" value="alpha/beta-Hydrolases"/>
    <property type="match status" value="1"/>
</dbReference>
<feature type="domain" description="AB hydrolase-1" evidence="2">
    <location>
        <begin position="98"/>
        <end position="277"/>
    </location>
</feature>
<organism evidence="4 5">
    <name type="scientific">Allokutzneria multivorans</name>
    <dbReference type="NCBI Taxonomy" id="1142134"/>
    <lineage>
        <taxon>Bacteria</taxon>
        <taxon>Bacillati</taxon>
        <taxon>Actinomycetota</taxon>
        <taxon>Actinomycetes</taxon>
        <taxon>Pseudonocardiales</taxon>
        <taxon>Pseudonocardiaceae</taxon>
        <taxon>Allokutzneria</taxon>
    </lineage>
</organism>
<keyword evidence="5" id="KW-1185">Reference proteome</keyword>
<evidence type="ECO:0000256" key="1">
    <source>
        <dbReference type="SAM" id="SignalP"/>
    </source>
</evidence>
<dbReference type="InterPro" id="IPR000073">
    <property type="entry name" value="AB_hydrolase_1"/>
</dbReference>
<gene>
    <name evidence="4" type="ORF">GCM10022247_24490</name>
</gene>
<evidence type="ECO:0000313" key="5">
    <source>
        <dbReference type="Proteomes" id="UP001501747"/>
    </source>
</evidence>